<organism evidence="2">
    <name type="scientific">uncultured Caudovirales phage</name>
    <dbReference type="NCBI Taxonomy" id="2100421"/>
    <lineage>
        <taxon>Viruses</taxon>
        <taxon>Duplodnaviria</taxon>
        <taxon>Heunggongvirae</taxon>
        <taxon>Uroviricota</taxon>
        <taxon>Caudoviricetes</taxon>
        <taxon>Peduoviridae</taxon>
        <taxon>Maltschvirus</taxon>
        <taxon>Maltschvirus maltsch</taxon>
    </lineage>
</organism>
<evidence type="ECO:0000313" key="2">
    <source>
        <dbReference type="EMBL" id="CAB4200570.1"/>
    </source>
</evidence>
<proteinExistence type="predicted"/>
<reference evidence="2" key="1">
    <citation type="submission" date="2020-05" db="EMBL/GenBank/DDBJ databases">
        <authorList>
            <person name="Chiriac C."/>
            <person name="Salcher M."/>
            <person name="Ghai R."/>
            <person name="Kavagutti S V."/>
        </authorList>
    </citation>
    <scope>NUCLEOTIDE SEQUENCE</scope>
</reference>
<name>A0A6J5S4D8_9CAUD</name>
<evidence type="ECO:0000313" key="1">
    <source>
        <dbReference type="EMBL" id="CAB4171783.1"/>
    </source>
</evidence>
<dbReference type="EMBL" id="LR797303">
    <property type="protein sequence ID" value="CAB4200570.1"/>
    <property type="molecule type" value="Genomic_DNA"/>
</dbReference>
<protein>
    <submittedName>
        <fullName evidence="2">Uncharacterized protein</fullName>
    </submittedName>
</protein>
<accession>A0A6J5S4D8</accession>
<sequence>MKVIIRAMPARADCIAYLSKELPNAEWCIDKTQNAMDTFTAALQMAGNDACIHMEEDVVLTYGFMPKILEVINSKPDCVVQFFSMRGADLTIGSRFDSNFMMGQCFYMPPTYSKQLLDYKTVWQRIKEHPTGLDTMLADFLKERREKHWIQVPNLVDHKVGKSMIDSRRSSKRQSLTFEIG</sequence>
<gene>
    <name evidence="2" type="ORF">UFOVP1348_51</name>
    <name evidence="1" type="ORF">UFOVP924_20</name>
</gene>
<dbReference type="EMBL" id="LR796874">
    <property type="protein sequence ID" value="CAB4171783.1"/>
    <property type="molecule type" value="Genomic_DNA"/>
</dbReference>